<dbReference type="Gene3D" id="3.40.50.970">
    <property type="match status" value="1"/>
</dbReference>
<dbReference type="CDD" id="cd00568">
    <property type="entry name" value="TPP_enzymes"/>
    <property type="match status" value="1"/>
</dbReference>
<dbReference type="GO" id="GO:0030976">
    <property type="term" value="F:thiamine pyrophosphate binding"/>
    <property type="evidence" value="ECO:0007669"/>
    <property type="project" value="InterPro"/>
</dbReference>
<evidence type="ECO:0000313" key="2">
    <source>
        <dbReference type="EMBL" id="QQK79989.1"/>
    </source>
</evidence>
<dbReference type="KEGG" id="scib:HUG20_08875"/>
<dbReference type="RefSeq" id="WP_200090164.1">
    <property type="nucleotide sequence ID" value="NZ_CP054706.1"/>
</dbReference>
<evidence type="ECO:0000259" key="1">
    <source>
        <dbReference type="Pfam" id="PF02775"/>
    </source>
</evidence>
<proteinExistence type="predicted"/>
<protein>
    <recommendedName>
        <fullName evidence="1">Thiamine pyrophosphate enzyme TPP-binding domain-containing protein</fullName>
    </recommendedName>
</protein>
<sequence length="94" mass="10434">MPISKNHVNIGVNPNAFNRNLETLYLCRRSEGRRLFDDSGYGILRYLQEASYGERTSVDLKNPDFVMMAKSMGFESEKVGTRPAVNSKGDSGAG</sequence>
<dbReference type="InterPro" id="IPR011766">
    <property type="entry name" value="TPP_enzyme_TPP-bd"/>
</dbReference>
<dbReference type="Pfam" id="PF02775">
    <property type="entry name" value="TPP_enzyme_C"/>
    <property type="match status" value="1"/>
</dbReference>
<dbReference type="EMBL" id="CP054706">
    <property type="protein sequence ID" value="QQK79989.1"/>
    <property type="molecule type" value="Genomic_DNA"/>
</dbReference>
<accession>A0A7T6ZAM8</accession>
<dbReference type="InterPro" id="IPR029061">
    <property type="entry name" value="THDP-binding"/>
</dbReference>
<dbReference type="AlphaFoldDB" id="A0A7T6ZAM8"/>
<feature type="domain" description="Thiamine pyrophosphate enzyme TPP-binding" evidence="1">
    <location>
        <begin position="35"/>
        <end position="81"/>
    </location>
</feature>
<keyword evidence="3" id="KW-1185">Reference proteome</keyword>
<dbReference type="GO" id="GO:0003824">
    <property type="term" value="F:catalytic activity"/>
    <property type="evidence" value="ECO:0007669"/>
    <property type="project" value="InterPro"/>
</dbReference>
<dbReference type="SUPFAM" id="SSF52518">
    <property type="entry name" value="Thiamin diphosphate-binding fold (THDP-binding)"/>
    <property type="match status" value="1"/>
</dbReference>
<organism evidence="2 3">
    <name type="scientific">Salicibibacter cibi</name>
    <dbReference type="NCBI Taxonomy" id="2743001"/>
    <lineage>
        <taxon>Bacteria</taxon>
        <taxon>Bacillati</taxon>
        <taxon>Bacillota</taxon>
        <taxon>Bacilli</taxon>
        <taxon>Bacillales</taxon>
        <taxon>Bacillaceae</taxon>
        <taxon>Salicibibacter</taxon>
    </lineage>
</organism>
<name>A0A7T6ZAM8_9BACI</name>
<dbReference type="Proteomes" id="UP000595349">
    <property type="component" value="Chromosome"/>
</dbReference>
<evidence type="ECO:0000313" key="3">
    <source>
        <dbReference type="Proteomes" id="UP000595349"/>
    </source>
</evidence>
<reference evidence="2 3" key="1">
    <citation type="submission" date="2020-06" db="EMBL/GenBank/DDBJ databases">
        <title>Genomic analysis of Salicibibacter sp. NKC21-4.</title>
        <authorList>
            <person name="Oh Y.J."/>
        </authorList>
    </citation>
    <scope>NUCLEOTIDE SEQUENCE [LARGE SCALE GENOMIC DNA]</scope>
    <source>
        <strain evidence="2 3">NKC21-4</strain>
    </source>
</reference>
<gene>
    <name evidence="2" type="ORF">HUG20_08875</name>
</gene>